<sequence length="423" mass="49524">MKDNVSFIEKRKTFYETIPNFWHDLFEEEYALFDIKLEKREKINQLRVASNQIWRIFKKTVPLIRELKDETLVELGFPVQTLPYVRILSKMDIETVIGRFDFSYDKGYFKLLEFNADTPTFIKETFSINQFVCDHFKVKNPNRNMEKDLAFSIRKAVVESTDIENPKVVFTSHRDHEEDYLTTRYLLEISGVQNAEYIALSDLHLVSEPFEESDRVMERGLYTPNGEKIDVLYRQTYPLEHLIEDRDPSTGEYVGKLLLDLVKEGRLTIINPPSAFLLQSKAIQALIWGLHENGHSYFTEEEHHVIQTYFLPTYLDPDYFYEKKERYVKKPSFGREGDTIVIYEGTGEKILEDKNKNYEESLAVFQKFTELEPHLIQTEKGHMKTRVMYGCFIISSKASAVGIRAGGQITDNTSYFLPIGEIE</sequence>
<evidence type="ECO:0000256" key="3">
    <source>
        <dbReference type="ARBA" id="ARBA00022741"/>
    </source>
</evidence>
<evidence type="ECO:0000256" key="2">
    <source>
        <dbReference type="ARBA" id="ARBA00022723"/>
    </source>
</evidence>
<dbReference type="EMBL" id="JAXOFX010000004">
    <property type="protein sequence ID" value="MDZ5471673.1"/>
    <property type="molecule type" value="Genomic_DNA"/>
</dbReference>
<accession>A0ABU5IWY4</accession>
<dbReference type="InterPro" id="IPR005494">
    <property type="entry name" value="GSPS_pre-ATP-grasp-like_dom"/>
</dbReference>
<keyword evidence="5" id="KW-0460">Magnesium</keyword>
<name>A0ABU5IWY4_9BACI</name>
<evidence type="ECO:0000313" key="7">
    <source>
        <dbReference type="EMBL" id="MDZ5471673.1"/>
    </source>
</evidence>
<feature type="domain" description="Glutathionylspermidine synthase pre-ATP-grasp-like" evidence="6">
    <location>
        <begin position="29"/>
        <end position="418"/>
    </location>
</feature>
<evidence type="ECO:0000256" key="4">
    <source>
        <dbReference type="ARBA" id="ARBA00022840"/>
    </source>
</evidence>
<evidence type="ECO:0000256" key="5">
    <source>
        <dbReference type="ARBA" id="ARBA00022842"/>
    </source>
</evidence>
<dbReference type="SUPFAM" id="SSF52440">
    <property type="entry name" value="PreATP-grasp domain"/>
    <property type="match status" value="1"/>
</dbReference>
<reference evidence="7 8" key="1">
    <citation type="submission" date="2023-11" db="EMBL/GenBank/DDBJ databases">
        <title>Bacillus jintuensis, isolated from a mudflat on the Beibu Gulf coast.</title>
        <authorList>
            <person name="Li M."/>
        </authorList>
    </citation>
    <scope>NUCLEOTIDE SEQUENCE [LARGE SCALE GENOMIC DNA]</scope>
    <source>
        <strain evidence="7 8">31A1R</strain>
    </source>
</reference>
<comment type="caution">
    <text evidence="7">The sequence shown here is derived from an EMBL/GenBank/DDBJ whole genome shotgun (WGS) entry which is preliminary data.</text>
</comment>
<dbReference type="RefSeq" id="WP_322445978.1">
    <property type="nucleotide sequence ID" value="NZ_JAXOFX010000004.1"/>
</dbReference>
<protein>
    <submittedName>
        <fullName evidence="7">Glutathionylspermidine synthase family protein</fullName>
    </submittedName>
</protein>
<evidence type="ECO:0000313" key="8">
    <source>
        <dbReference type="Proteomes" id="UP001290455"/>
    </source>
</evidence>
<evidence type="ECO:0000259" key="6">
    <source>
        <dbReference type="Pfam" id="PF03738"/>
    </source>
</evidence>
<dbReference type="Gene3D" id="3.30.1490.330">
    <property type="match status" value="1"/>
</dbReference>
<keyword evidence="2" id="KW-0479">Metal-binding</keyword>
<keyword evidence="4" id="KW-0067">ATP-binding</keyword>
<keyword evidence="8" id="KW-1185">Reference proteome</keyword>
<keyword evidence="3" id="KW-0547">Nucleotide-binding</keyword>
<proteinExistence type="predicted"/>
<gene>
    <name evidence="7" type="ORF">SM124_07915</name>
</gene>
<dbReference type="InterPro" id="IPR016185">
    <property type="entry name" value="PreATP-grasp_dom_sf"/>
</dbReference>
<organism evidence="7 8">
    <name type="scientific">Robertmurraya mangrovi</name>
    <dbReference type="NCBI Taxonomy" id="3098077"/>
    <lineage>
        <taxon>Bacteria</taxon>
        <taxon>Bacillati</taxon>
        <taxon>Bacillota</taxon>
        <taxon>Bacilli</taxon>
        <taxon>Bacillales</taxon>
        <taxon>Bacillaceae</taxon>
        <taxon>Robertmurraya</taxon>
    </lineage>
</organism>
<evidence type="ECO:0000256" key="1">
    <source>
        <dbReference type="ARBA" id="ARBA00022598"/>
    </source>
</evidence>
<dbReference type="SUPFAM" id="SSF56059">
    <property type="entry name" value="Glutathione synthetase ATP-binding domain-like"/>
    <property type="match status" value="1"/>
</dbReference>
<dbReference type="Pfam" id="PF03738">
    <property type="entry name" value="GSP_synth"/>
    <property type="match status" value="1"/>
</dbReference>
<keyword evidence="1" id="KW-0436">Ligase</keyword>
<dbReference type="Proteomes" id="UP001290455">
    <property type="component" value="Unassembled WGS sequence"/>
</dbReference>